<feature type="transmembrane region" description="Helical" evidence="9">
    <location>
        <begin position="302"/>
        <end position="322"/>
    </location>
</feature>
<evidence type="ECO:0000256" key="1">
    <source>
        <dbReference type="ARBA" id="ARBA00004651"/>
    </source>
</evidence>
<keyword evidence="6 9" id="KW-0812">Transmembrane</keyword>
<dbReference type="OrthoDB" id="4859314at2"/>
<keyword evidence="7 9" id="KW-1133">Transmembrane helix</keyword>
<keyword evidence="4" id="KW-1003">Cell membrane</keyword>
<dbReference type="KEGG" id="huw:FPZ11_13155"/>
<feature type="transmembrane region" description="Helical" evidence="9">
    <location>
        <begin position="9"/>
        <end position="38"/>
    </location>
</feature>
<proteinExistence type="inferred from homology"/>
<evidence type="ECO:0000256" key="4">
    <source>
        <dbReference type="ARBA" id="ARBA00022475"/>
    </source>
</evidence>
<keyword evidence="12" id="KW-1185">Reference proteome</keyword>
<keyword evidence="3" id="KW-0813">Transport</keyword>
<evidence type="ECO:0000313" key="11">
    <source>
        <dbReference type="EMBL" id="QDZ16884.1"/>
    </source>
</evidence>
<keyword evidence="8 9" id="KW-0472">Membrane</keyword>
<feature type="transmembrane region" description="Helical" evidence="9">
    <location>
        <begin position="359"/>
        <end position="380"/>
    </location>
</feature>
<feature type="transmembrane region" description="Helical" evidence="9">
    <location>
        <begin position="334"/>
        <end position="353"/>
    </location>
</feature>
<feature type="transmembrane region" description="Helical" evidence="9">
    <location>
        <begin position="207"/>
        <end position="233"/>
    </location>
</feature>
<feature type="transmembrane region" description="Helical" evidence="9">
    <location>
        <begin position="239"/>
        <end position="259"/>
    </location>
</feature>
<evidence type="ECO:0000256" key="5">
    <source>
        <dbReference type="ARBA" id="ARBA00022597"/>
    </source>
</evidence>
<evidence type="ECO:0000256" key="3">
    <source>
        <dbReference type="ARBA" id="ARBA00022448"/>
    </source>
</evidence>
<feature type="transmembrane region" description="Helical" evidence="9">
    <location>
        <begin position="131"/>
        <end position="149"/>
    </location>
</feature>
<evidence type="ECO:0000256" key="7">
    <source>
        <dbReference type="ARBA" id="ARBA00022989"/>
    </source>
</evidence>
<evidence type="ECO:0000256" key="9">
    <source>
        <dbReference type="SAM" id="Phobius"/>
    </source>
</evidence>
<feature type="transmembrane region" description="Helical" evidence="9">
    <location>
        <begin position="72"/>
        <end position="92"/>
    </location>
</feature>
<keyword evidence="5" id="KW-0762">Sugar transport</keyword>
<feature type="transmembrane region" description="Helical" evidence="9">
    <location>
        <begin position="44"/>
        <end position="65"/>
    </location>
</feature>
<dbReference type="Proteomes" id="UP000320216">
    <property type="component" value="Chromosome"/>
</dbReference>
<accession>A0A5B8M9R5</accession>
<dbReference type="InterPro" id="IPR011701">
    <property type="entry name" value="MFS"/>
</dbReference>
<dbReference type="GO" id="GO:0005886">
    <property type="term" value="C:plasma membrane"/>
    <property type="evidence" value="ECO:0007669"/>
    <property type="project" value="UniProtKB-SubCell"/>
</dbReference>
<name>A0A5B8M9R5_9MICO</name>
<dbReference type="AlphaFoldDB" id="A0A5B8M9R5"/>
<evidence type="ECO:0000256" key="2">
    <source>
        <dbReference type="ARBA" id="ARBA00006523"/>
    </source>
</evidence>
<evidence type="ECO:0000256" key="6">
    <source>
        <dbReference type="ARBA" id="ARBA00022692"/>
    </source>
</evidence>
<feature type="transmembrane region" description="Helical" evidence="9">
    <location>
        <begin position="271"/>
        <end position="290"/>
    </location>
</feature>
<dbReference type="PANTHER" id="PTHR23535">
    <property type="entry name" value="SUGAR EFFLUX TRANSPORTER A-RELATED"/>
    <property type="match status" value="1"/>
</dbReference>
<comment type="subcellular location">
    <subcellularLocation>
        <location evidence="1">Cell membrane</location>
        <topology evidence="1">Multi-pass membrane protein</topology>
    </subcellularLocation>
</comment>
<dbReference type="GO" id="GO:0022857">
    <property type="term" value="F:transmembrane transporter activity"/>
    <property type="evidence" value="ECO:0007669"/>
    <property type="project" value="InterPro"/>
</dbReference>
<dbReference type="PANTHER" id="PTHR23535:SF2">
    <property type="entry name" value="SUGAR EFFLUX TRANSPORTER A-RELATED"/>
    <property type="match status" value="1"/>
</dbReference>
<dbReference type="SUPFAM" id="SSF103473">
    <property type="entry name" value="MFS general substrate transporter"/>
    <property type="match status" value="1"/>
</dbReference>
<dbReference type="InterPro" id="IPR036259">
    <property type="entry name" value="MFS_trans_sf"/>
</dbReference>
<protein>
    <submittedName>
        <fullName evidence="11">MFS transporter</fullName>
    </submittedName>
</protein>
<feature type="transmembrane region" description="Helical" evidence="9">
    <location>
        <begin position="98"/>
        <end position="119"/>
    </location>
</feature>
<gene>
    <name evidence="11" type="ORF">FPZ11_13155</name>
</gene>
<dbReference type="PROSITE" id="PS50850">
    <property type="entry name" value="MFS"/>
    <property type="match status" value="1"/>
</dbReference>
<evidence type="ECO:0000313" key="12">
    <source>
        <dbReference type="Proteomes" id="UP000320216"/>
    </source>
</evidence>
<dbReference type="EMBL" id="CP042305">
    <property type="protein sequence ID" value="QDZ16884.1"/>
    <property type="molecule type" value="Genomic_DNA"/>
</dbReference>
<feature type="domain" description="Major facilitator superfamily (MFS) profile" evidence="10">
    <location>
        <begin position="1"/>
        <end position="382"/>
    </location>
</feature>
<reference evidence="11 12" key="1">
    <citation type="submission" date="2019-07" db="EMBL/GenBank/DDBJ databases">
        <title>Full genome sequence of Humibacter sp. WJ7-1.</title>
        <authorList>
            <person name="Im W.-T."/>
        </authorList>
    </citation>
    <scope>NUCLEOTIDE SEQUENCE [LARGE SCALE GENOMIC DNA]</scope>
    <source>
        <strain evidence="11 12">WJ7-1</strain>
    </source>
</reference>
<feature type="transmembrane region" description="Helical" evidence="9">
    <location>
        <begin position="161"/>
        <end position="180"/>
    </location>
</feature>
<evidence type="ECO:0000256" key="8">
    <source>
        <dbReference type="ARBA" id="ARBA00023136"/>
    </source>
</evidence>
<organism evidence="11 12">
    <name type="scientific">Humibacter ginsenosidimutans</name>
    <dbReference type="NCBI Taxonomy" id="2599293"/>
    <lineage>
        <taxon>Bacteria</taxon>
        <taxon>Bacillati</taxon>
        <taxon>Actinomycetota</taxon>
        <taxon>Actinomycetes</taxon>
        <taxon>Micrococcales</taxon>
        <taxon>Microbacteriaceae</taxon>
        <taxon>Humibacter</taxon>
    </lineage>
</organism>
<dbReference type="InterPro" id="IPR020846">
    <property type="entry name" value="MFS_dom"/>
</dbReference>
<dbReference type="Gene3D" id="1.20.1250.20">
    <property type="entry name" value="MFS general substrate transporter like domains"/>
    <property type="match status" value="2"/>
</dbReference>
<comment type="similarity">
    <text evidence="2">Belongs to the major facilitator superfamily. Set transporter family.</text>
</comment>
<dbReference type="Pfam" id="PF07690">
    <property type="entry name" value="MFS_1"/>
    <property type="match status" value="1"/>
</dbReference>
<evidence type="ECO:0000259" key="10">
    <source>
        <dbReference type="PROSITE" id="PS50850"/>
    </source>
</evidence>
<sequence>MTRRLRGRLLWPAAAWFWSLQFAVLNPLLAVLLVTLYGATPSQVGWVLGLYNVGGFIASLVIPTLADRTGDYLRPLLFCALGGVGLVAVLALTTSLPVAVLALIVLGGPPGVGSTLLFAQLRHEGAPPAQVIRTRAIVSFAWVIGPPLATLSTGAAGTPAALLLLAGISVINVVTALLLLHRRAPVLARDEAVRPSLLTQLRGWSRWMLVAAFILLQATNIATVTVATLFVTHDLHAPILWAGAVLGAAALLEIPALMVMGRLHERTPARVLLAIGWGAGVLYYGLAGLVQEPWQLLALQPLNAWFFATVAGVGLTVFQDVFPSPGLASGLFTNTRRAGAILAGLLIAGLGVLPAPYRAVFGAAALIVLLVLLGGVLVTARQAHSRQRFDAR</sequence>